<sequence>MTAKDMLISWLNDAYGMENSLVKILEHQIKDAKDYPEVQTRLQSHLEETRRHADLVKGCVESLGGKTSAVKAGMASLFGQVQAHSTGAAKDELVKNALADYAAENFEVASYTSLISAAQSLGEQQVANVCQQILQEDAAMANWLQQNLPTVTQQVLAVATR</sequence>
<dbReference type="RefSeq" id="WP_338246930.1">
    <property type="nucleotide sequence ID" value="NZ_BSRI01000001.1"/>
</dbReference>
<keyword evidence="2" id="KW-1185">Reference proteome</keyword>
<dbReference type="Proteomes" id="UP001344906">
    <property type="component" value="Unassembled WGS sequence"/>
</dbReference>
<reference evidence="1 2" key="1">
    <citation type="submission" date="2023-02" db="EMBL/GenBank/DDBJ databases">
        <title>Dictyobacter halimunensis sp. nov., a new member of the class Ktedonobacteria from forest soil in a geothermal area.</title>
        <authorList>
            <person name="Rachmania M.K."/>
            <person name="Ningsih F."/>
            <person name="Sakai Y."/>
            <person name="Yabe S."/>
            <person name="Yokota A."/>
            <person name="Sjamsuridzal W."/>
        </authorList>
    </citation>
    <scope>NUCLEOTIDE SEQUENCE [LARGE SCALE GENOMIC DNA]</scope>
    <source>
        <strain evidence="1 2">S3.2.2.5</strain>
    </source>
</reference>
<dbReference type="EMBL" id="BSRI01000001">
    <property type="protein sequence ID" value="GLV53371.1"/>
    <property type="molecule type" value="Genomic_DNA"/>
</dbReference>
<dbReference type="Pfam" id="PF05974">
    <property type="entry name" value="DUF892"/>
    <property type="match status" value="1"/>
</dbReference>
<proteinExistence type="predicted"/>
<gene>
    <name evidence="1" type="ORF">KDH_02260</name>
</gene>
<evidence type="ECO:0000313" key="1">
    <source>
        <dbReference type="EMBL" id="GLV53371.1"/>
    </source>
</evidence>
<comment type="caution">
    <text evidence="1">The sequence shown here is derived from an EMBL/GenBank/DDBJ whole genome shotgun (WGS) entry which is preliminary data.</text>
</comment>
<dbReference type="PANTHER" id="PTHR30565:SF9">
    <property type="entry name" value="PROTEIN YCIF"/>
    <property type="match status" value="1"/>
</dbReference>
<dbReference type="InterPro" id="IPR012347">
    <property type="entry name" value="Ferritin-like"/>
</dbReference>
<accession>A0ABQ6FIF2</accession>
<dbReference type="Gene3D" id="1.20.1260.10">
    <property type="match status" value="1"/>
</dbReference>
<dbReference type="InterPro" id="IPR047114">
    <property type="entry name" value="YciF"/>
</dbReference>
<dbReference type="SUPFAM" id="SSF47240">
    <property type="entry name" value="Ferritin-like"/>
    <property type="match status" value="1"/>
</dbReference>
<protein>
    <submittedName>
        <fullName evidence="1">YciE/YciF family protein</fullName>
    </submittedName>
</protein>
<organism evidence="1 2">
    <name type="scientific">Dictyobacter halimunensis</name>
    <dbReference type="NCBI Taxonomy" id="3026934"/>
    <lineage>
        <taxon>Bacteria</taxon>
        <taxon>Bacillati</taxon>
        <taxon>Chloroflexota</taxon>
        <taxon>Ktedonobacteria</taxon>
        <taxon>Ktedonobacterales</taxon>
        <taxon>Dictyobacteraceae</taxon>
        <taxon>Dictyobacter</taxon>
    </lineage>
</organism>
<dbReference type="InterPro" id="IPR009078">
    <property type="entry name" value="Ferritin-like_SF"/>
</dbReference>
<dbReference type="PANTHER" id="PTHR30565">
    <property type="entry name" value="PROTEIN YCIF"/>
    <property type="match status" value="1"/>
</dbReference>
<evidence type="ECO:0000313" key="2">
    <source>
        <dbReference type="Proteomes" id="UP001344906"/>
    </source>
</evidence>
<name>A0ABQ6FIF2_9CHLR</name>
<dbReference type="InterPro" id="IPR010287">
    <property type="entry name" value="DUF892_YciF-like"/>
</dbReference>